<evidence type="ECO:0000256" key="3">
    <source>
        <dbReference type="PIRSR" id="PIRSR600246-3"/>
    </source>
</evidence>
<dbReference type="SUPFAM" id="SSF56235">
    <property type="entry name" value="N-terminal nucleophile aminohydrolases (Ntn hydrolases)"/>
    <property type="match status" value="1"/>
</dbReference>
<sequence>MTDRRNFLKTTLLASSALALPRLSRAAATLAGSVPGNVGARVVSTWDFGVPANIAAWGVLGKGGKPLDAVETGVMVPESDLHNHSVGRAGYPDRDGHVTLDASIMDGDGSCGAVAALEHIGHPIQVARKVMENTPHVLLVADGALEFALQQGFKKEHLLTPESEKAWHEWLKQAKYTPVANSENIDYHRSLQNSLGMPGGKNNHDTIGMLAVDANGRMAGACTTSGMAWKLHGRVGDSPIIGAGLYVDNEVGGATSTGVGEEVIRNAGSFLVVELMRQGRTPQEACEEAVRRIVKKRPQATKDMQVGFLALRRDGECGAYAIQKGFTYAVCDVHQQDRLLASPSLYQTTYT</sequence>
<dbReference type="PROSITE" id="PS51318">
    <property type="entry name" value="TAT"/>
    <property type="match status" value="1"/>
</dbReference>
<dbReference type="RefSeq" id="WP_115497575.1">
    <property type="nucleotide sequence ID" value="NZ_QRBE01000024.1"/>
</dbReference>
<dbReference type="InterPro" id="IPR006311">
    <property type="entry name" value="TAT_signal"/>
</dbReference>
<comment type="caution">
    <text evidence="5">The sequence shown here is derived from an EMBL/GenBank/DDBJ whole genome shotgun (WGS) entry which is preliminary data.</text>
</comment>
<dbReference type="InterPro" id="IPR029055">
    <property type="entry name" value="Ntn_hydrolases_N"/>
</dbReference>
<feature type="chain" id="PRO_5016670781" evidence="4">
    <location>
        <begin position="27"/>
        <end position="351"/>
    </location>
</feature>
<feature type="binding site" evidence="2">
    <location>
        <begin position="257"/>
        <end position="260"/>
    </location>
    <ligand>
        <name>substrate</name>
    </ligand>
</feature>
<dbReference type="Proteomes" id="UP000254258">
    <property type="component" value="Unassembled WGS sequence"/>
</dbReference>
<dbReference type="OrthoDB" id="9780217at2"/>
<proteinExistence type="predicted"/>
<name>A0A370WRW1_9GAMM</name>
<dbReference type="AlphaFoldDB" id="A0A370WRW1"/>
<dbReference type="CDD" id="cd04513">
    <property type="entry name" value="Glycosylasparaginase"/>
    <property type="match status" value="1"/>
</dbReference>
<dbReference type="EMBL" id="QRBE01000024">
    <property type="protein sequence ID" value="RDS78767.1"/>
    <property type="molecule type" value="Genomic_DNA"/>
</dbReference>
<feature type="binding site" evidence="2">
    <location>
        <begin position="234"/>
        <end position="237"/>
    </location>
    <ligand>
        <name>substrate</name>
    </ligand>
</feature>
<accession>A0A370WRW1</accession>
<dbReference type="PANTHER" id="PTHR10188:SF6">
    <property type="entry name" value="N(4)-(BETA-N-ACETYLGLUCOSAMINYL)-L-ASPARAGINASE"/>
    <property type="match status" value="1"/>
</dbReference>
<keyword evidence="4" id="KW-0732">Signal</keyword>
<protein>
    <submittedName>
        <fullName evidence="5">N(4)-(Beta-N-acetylglucosaminyl)-L-asparaginase</fullName>
    </submittedName>
</protein>
<feature type="active site" description="Nucleophile" evidence="1">
    <location>
        <position position="206"/>
    </location>
</feature>
<dbReference type="Pfam" id="PF01112">
    <property type="entry name" value="Asparaginase_2"/>
    <property type="match status" value="1"/>
</dbReference>
<feature type="site" description="Cleavage; by autolysis" evidence="3">
    <location>
        <begin position="205"/>
        <end position="206"/>
    </location>
</feature>
<feature type="signal peptide" evidence="4">
    <location>
        <begin position="1"/>
        <end position="26"/>
    </location>
</feature>
<evidence type="ECO:0000256" key="4">
    <source>
        <dbReference type="SAM" id="SignalP"/>
    </source>
</evidence>
<evidence type="ECO:0000313" key="6">
    <source>
        <dbReference type="Proteomes" id="UP000254258"/>
    </source>
</evidence>
<evidence type="ECO:0000256" key="1">
    <source>
        <dbReference type="PIRSR" id="PIRSR600246-1"/>
    </source>
</evidence>
<evidence type="ECO:0000256" key="2">
    <source>
        <dbReference type="PIRSR" id="PIRSR600246-2"/>
    </source>
</evidence>
<keyword evidence="6" id="KW-1185">Reference proteome</keyword>
<dbReference type="GO" id="GO:0016811">
    <property type="term" value="F:hydrolase activity, acting on carbon-nitrogen (but not peptide) bonds, in linear amides"/>
    <property type="evidence" value="ECO:0007669"/>
    <property type="project" value="UniProtKB-ARBA"/>
</dbReference>
<dbReference type="Gene3D" id="3.60.20.30">
    <property type="entry name" value="(Glycosyl)asparaginase"/>
    <property type="match status" value="1"/>
</dbReference>
<dbReference type="GO" id="GO:0005737">
    <property type="term" value="C:cytoplasm"/>
    <property type="evidence" value="ECO:0007669"/>
    <property type="project" value="TreeGrafter"/>
</dbReference>
<dbReference type="FunFam" id="3.60.20.30:FF:000005">
    <property type="entry name" value="N(4)-(Beta-N-acetylglucosaminyl)-L-asparaginase"/>
    <property type="match status" value="1"/>
</dbReference>
<gene>
    <name evidence="5" type="ORF">DWU98_21110</name>
</gene>
<dbReference type="InterPro" id="IPR000246">
    <property type="entry name" value="Peptidase_T2"/>
</dbReference>
<reference evidence="5 6" key="1">
    <citation type="submission" date="2018-07" db="EMBL/GenBank/DDBJ databases">
        <title>Dyella monticola sp. nov. and Dyella psychrodurans sp. nov. isolated from monsoon evergreen broad-leaved forest soil of Dinghu Mountain, China.</title>
        <authorList>
            <person name="Gao Z."/>
            <person name="Qiu L."/>
        </authorList>
    </citation>
    <scope>NUCLEOTIDE SEQUENCE [LARGE SCALE GENOMIC DNA]</scope>
    <source>
        <strain evidence="5 6">4G-K06</strain>
    </source>
</reference>
<organism evidence="5 6">
    <name type="scientific">Dyella monticola</name>
    <dbReference type="NCBI Taxonomy" id="1927958"/>
    <lineage>
        <taxon>Bacteria</taxon>
        <taxon>Pseudomonadati</taxon>
        <taxon>Pseudomonadota</taxon>
        <taxon>Gammaproteobacteria</taxon>
        <taxon>Lysobacterales</taxon>
        <taxon>Rhodanobacteraceae</taxon>
        <taxon>Dyella</taxon>
    </lineage>
</organism>
<evidence type="ECO:0000313" key="5">
    <source>
        <dbReference type="EMBL" id="RDS78767.1"/>
    </source>
</evidence>
<dbReference type="PANTHER" id="PTHR10188">
    <property type="entry name" value="L-ASPARAGINASE"/>
    <property type="match status" value="1"/>
</dbReference>